<dbReference type="Gene3D" id="3.40.50.11900">
    <property type="match status" value="1"/>
</dbReference>
<evidence type="ECO:0000313" key="6">
    <source>
        <dbReference type="Proteomes" id="UP001233164"/>
    </source>
</evidence>
<organism evidence="5 6">
    <name type="scientific">Rhodococcus indonesiensis</name>
    <dbReference type="NCBI Taxonomy" id="3055869"/>
    <lineage>
        <taxon>Bacteria</taxon>
        <taxon>Bacillati</taxon>
        <taxon>Actinomycetota</taxon>
        <taxon>Actinomycetes</taxon>
        <taxon>Mycobacteriales</taxon>
        <taxon>Nocardiaceae</taxon>
        <taxon>Rhodococcus</taxon>
    </lineage>
</organism>
<sequence>MTILDTSYQIKYYLARCRSETPTCRCRHPPTNPRRNVNRLSPELMATLRAAADDPVAYAQTWKTTHGGSVIGAFPMNFPPELVHAAGALPVLIQENRTPITEGRNLLAEFYCGYTRSVADQAALGQLDVFDAVVAADHCVQLLGAVDVIRWARPEKPVHFAQLTSAMDDAWTRPRVAGRIGELTTEIEAALGVSITSDTLTASIRMFNANRRLLREFYELRRSGRLRITASEMQVLVKSSMVMDIAEHTVALERLLDGIDPADEGQPDVVRLYLSGHFCHAPRPELLDVIEETGVIVVDDDLYTGYRYISTDVPETGDPFEALSSWYLERNLNAPCPTRVTTQVDWDRYLVDELTRSNANGVIVLMAKFCEPHMLYYPEIRKALEKNRTPALLIETEHEGNPVETLRTRVETFVERIRRQRMPALS</sequence>
<accession>A0ABT7RK03</accession>
<keyword evidence="4" id="KW-0411">Iron-sulfur</keyword>
<evidence type="ECO:0000256" key="3">
    <source>
        <dbReference type="ARBA" id="ARBA00023004"/>
    </source>
</evidence>
<name>A0ABT7RK03_9NOCA</name>
<dbReference type="InterPro" id="IPR010327">
    <property type="entry name" value="FldB/FldC_alpha/beta"/>
</dbReference>
<keyword evidence="6" id="KW-1185">Reference proteome</keyword>
<gene>
    <name evidence="5" type="ORF">QT969_06615</name>
</gene>
<dbReference type="Gene3D" id="3.40.50.11890">
    <property type="match status" value="1"/>
</dbReference>
<reference evidence="5 6" key="1">
    <citation type="submission" date="2023-06" db="EMBL/GenBank/DDBJ databases">
        <title>Rhodococcus indonesiensis sp. nov a new member of the Rhodococcus ruber lineage isolated from a sediment of neutral hot spring.</title>
        <authorList>
            <person name="Kusuma A.B."/>
            <person name="Fenylestari G."/>
            <person name="Ammar F."/>
            <person name="Nouioui I."/>
            <person name="Goodfellow M."/>
        </authorList>
    </citation>
    <scope>NUCLEOTIDE SEQUENCE [LARGE SCALE GENOMIC DNA]</scope>
    <source>
        <strain evidence="5 6">CSLK01-03</strain>
    </source>
</reference>
<dbReference type="EMBL" id="JAUBOF010000014">
    <property type="protein sequence ID" value="MDM7487953.1"/>
    <property type="molecule type" value="Genomic_DNA"/>
</dbReference>
<dbReference type="PANTHER" id="PTHR30548:SF5">
    <property type="entry name" value="SUBUNIT OF OXYGEN-SENSITIVE 2-HYDROXYISOCAPROYL-COA DEHYDRATASE"/>
    <property type="match status" value="1"/>
</dbReference>
<keyword evidence="2" id="KW-0479">Metal-binding</keyword>
<evidence type="ECO:0000256" key="2">
    <source>
        <dbReference type="ARBA" id="ARBA00022723"/>
    </source>
</evidence>
<comment type="caution">
    <text evidence="5">The sequence shown here is derived from an EMBL/GenBank/DDBJ whole genome shotgun (WGS) entry which is preliminary data.</text>
</comment>
<dbReference type="PANTHER" id="PTHR30548">
    <property type="entry name" value="2-HYDROXYGLUTARYL-COA DEHYDRATASE, D-COMPONENT-RELATED"/>
    <property type="match status" value="1"/>
</dbReference>
<proteinExistence type="inferred from homology"/>
<dbReference type="Gene3D" id="1.20.1270.370">
    <property type="match status" value="1"/>
</dbReference>
<dbReference type="Pfam" id="PF06050">
    <property type="entry name" value="HGD-D"/>
    <property type="match status" value="1"/>
</dbReference>
<keyword evidence="3" id="KW-0408">Iron</keyword>
<evidence type="ECO:0000313" key="5">
    <source>
        <dbReference type="EMBL" id="MDM7487953.1"/>
    </source>
</evidence>
<evidence type="ECO:0000256" key="1">
    <source>
        <dbReference type="ARBA" id="ARBA00005806"/>
    </source>
</evidence>
<comment type="similarity">
    <text evidence="1">Belongs to the FldB/FldC dehydratase alpha/beta subunit family.</text>
</comment>
<evidence type="ECO:0000256" key="4">
    <source>
        <dbReference type="ARBA" id="ARBA00023014"/>
    </source>
</evidence>
<dbReference type="Proteomes" id="UP001233164">
    <property type="component" value="Unassembled WGS sequence"/>
</dbReference>
<protein>
    <submittedName>
        <fullName evidence="5">2-hydroxyacyl-CoA dehydratase family protein</fullName>
    </submittedName>
</protein>